<dbReference type="EMBL" id="KV784369">
    <property type="protein sequence ID" value="OEU11028.1"/>
    <property type="molecule type" value="Genomic_DNA"/>
</dbReference>
<name>A0A1E7EYD5_9STRA</name>
<evidence type="ECO:0000313" key="2">
    <source>
        <dbReference type="EMBL" id="OEU11028.1"/>
    </source>
</evidence>
<proteinExistence type="predicted"/>
<protein>
    <submittedName>
        <fullName evidence="2">Uncharacterized protein</fullName>
    </submittedName>
</protein>
<keyword evidence="3" id="KW-1185">Reference proteome</keyword>
<organism evidence="2 3">
    <name type="scientific">Fragilariopsis cylindrus CCMP1102</name>
    <dbReference type="NCBI Taxonomy" id="635003"/>
    <lineage>
        <taxon>Eukaryota</taxon>
        <taxon>Sar</taxon>
        <taxon>Stramenopiles</taxon>
        <taxon>Ochrophyta</taxon>
        <taxon>Bacillariophyta</taxon>
        <taxon>Bacillariophyceae</taxon>
        <taxon>Bacillariophycidae</taxon>
        <taxon>Bacillariales</taxon>
        <taxon>Bacillariaceae</taxon>
        <taxon>Fragilariopsis</taxon>
    </lineage>
</organism>
<feature type="compositionally biased region" description="Low complexity" evidence="1">
    <location>
        <begin position="14"/>
        <end position="24"/>
    </location>
</feature>
<evidence type="ECO:0000256" key="1">
    <source>
        <dbReference type="SAM" id="MobiDB-lite"/>
    </source>
</evidence>
<reference evidence="2 3" key="1">
    <citation type="submission" date="2016-09" db="EMBL/GenBank/DDBJ databases">
        <title>Extensive genetic diversity and differential bi-allelic expression allows diatom success in the polar Southern Ocean.</title>
        <authorList>
            <consortium name="DOE Joint Genome Institute"/>
            <person name="Mock T."/>
            <person name="Otillar R.P."/>
            <person name="Strauss J."/>
            <person name="Dupont C."/>
            <person name="Frickenhaus S."/>
            <person name="Maumus F."/>
            <person name="Mcmullan M."/>
            <person name="Sanges R."/>
            <person name="Schmutz J."/>
            <person name="Toseland A."/>
            <person name="Valas R."/>
            <person name="Veluchamy A."/>
            <person name="Ward B.J."/>
            <person name="Allen A."/>
            <person name="Barry K."/>
            <person name="Falciatore A."/>
            <person name="Ferrante M."/>
            <person name="Fortunato A.E."/>
            <person name="Gloeckner G."/>
            <person name="Gruber A."/>
            <person name="Hipkin R."/>
            <person name="Janech M."/>
            <person name="Kroth P."/>
            <person name="Leese F."/>
            <person name="Lindquist E."/>
            <person name="Lyon B.R."/>
            <person name="Martin J."/>
            <person name="Mayer C."/>
            <person name="Parker M."/>
            <person name="Quesneville H."/>
            <person name="Raymond J."/>
            <person name="Uhlig C."/>
            <person name="Valentin K.U."/>
            <person name="Worden A.Z."/>
            <person name="Armbrust E.V."/>
            <person name="Bowler C."/>
            <person name="Green B."/>
            <person name="Moulton V."/>
            <person name="Van Oosterhout C."/>
            <person name="Grigoriev I."/>
        </authorList>
    </citation>
    <scope>NUCLEOTIDE SEQUENCE [LARGE SCALE GENOMIC DNA]</scope>
    <source>
        <strain evidence="2 3">CCMP1102</strain>
    </source>
</reference>
<accession>A0A1E7EYD5</accession>
<feature type="compositionally biased region" description="Polar residues" evidence="1">
    <location>
        <begin position="1"/>
        <end position="13"/>
    </location>
</feature>
<gene>
    <name evidence="2" type="ORF">FRACYDRAFT_219987</name>
</gene>
<dbReference type="AlphaFoldDB" id="A0A1E7EYD5"/>
<dbReference type="Proteomes" id="UP000095751">
    <property type="component" value="Unassembled WGS sequence"/>
</dbReference>
<feature type="region of interest" description="Disordered" evidence="1">
    <location>
        <begin position="1"/>
        <end position="34"/>
    </location>
</feature>
<dbReference type="KEGG" id="fcy:FRACYDRAFT_219987"/>
<sequence length="125" mass="14028">MAANIKQIQHQQPSASSLSSSSSSPETDHRGFESCTDARRRYRLLSNRCAIHAHKHGMKNVAAIYQKRNKWAREVALVQAIHDYIEIYDVLPSDDDDDEKKASLIFAALRSLLGSVMIPPTEFSS</sequence>
<dbReference type="InParanoid" id="A0A1E7EYD5"/>
<evidence type="ECO:0000313" key="3">
    <source>
        <dbReference type="Proteomes" id="UP000095751"/>
    </source>
</evidence>